<evidence type="ECO:0000256" key="1">
    <source>
        <dbReference type="ARBA" id="ARBA00004651"/>
    </source>
</evidence>
<evidence type="ECO:0000256" key="8">
    <source>
        <dbReference type="SAM" id="Phobius"/>
    </source>
</evidence>
<dbReference type="Gene3D" id="3.30.450.20">
    <property type="entry name" value="PAS domain"/>
    <property type="match status" value="1"/>
</dbReference>
<protein>
    <recommendedName>
        <fullName evidence="2">diguanylate cyclase</fullName>
        <ecNumber evidence="2">2.7.7.65</ecNumber>
    </recommendedName>
</protein>
<evidence type="ECO:0000313" key="11">
    <source>
        <dbReference type="Proteomes" id="UP000199053"/>
    </source>
</evidence>
<evidence type="ECO:0000313" key="10">
    <source>
        <dbReference type="EMBL" id="SDK88223.1"/>
    </source>
</evidence>
<dbReference type="PANTHER" id="PTHR45138">
    <property type="entry name" value="REGULATORY COMPONENTS OF SENSORY TRANSDUCTION SYSTEM"/>
    <property type="match status" value="1"/>
</dbReference>
<dbReference type="PANTHER" id="PTHR45138:SF9">
    <property type="entry name" value="DIGUANYLATE CYCLASE DGCM-RELATED"/>
    <property type="match status" value="1"/>
</dbReference>
<keyword evidence="11" id="KW-1185">Reference proteome</keyword>
<comment type="subcellular location">
    <subcellularLocation>
        <location evidence="1">Cell membrane</location>
        <topology evidence="1">Multi-pass membrane protein</topology>
    </subcellularLocation>
</comment>
<dbReference type="InterPro" id="IPR043128">
    <property type="entry name" value="Rev_trsase/Diguanyl_cyclase"/>
</dbReference>
<dbReference type="EMBL" id="FNGA01000002">
    <property type="protein sequence ID" value="SDK88223.1"/>
    <property type="molecule type" value="Genomic_DNA"/>
</dbReference>
<comment type="catalytic activity">
    <reaction evidence="7">
        <text>2 GTP = 3',3'-c-di-GMP + 2 diphosphate</text>
        <dbReference type="Rhea" id="RHEA:24898"/>
        <dbReference type="ChEBI" id="CHEBI:33019"/>
        <dbReference type="ChEBI" id="CHEBI:37565"/>
        <dbReference type="ChEBI" id="CHEBI:58805"/>
        <dbReference type="EC" id="2.7.7.65"/>
    </reaction>
</comment>
<dbReference type="NCBIfam" id="TIGR00254">
    <property type="entry name" value="GGDEF"/>
    <property type="match status" value="1"/>
</dbReference>
<dbReference type="SUPFAM" id="SSF55073">
    <property type="entry name" value="Nucleotide cyclase"/>
    <property type="match status" value="1"/>
</dbReference>
<dbReference type="CDD" id="cd01949">
    <property type="entry name" value="GGDEF"/>
    <property type="match status" value="1"/>
</dbReference>
<dbReference type="SMART" id="SM00267">
    <property type="entry name" value="GGDEF"/>
    <property type="match status" value="1"/>
</dbReference>
<feature type="transmembrane region" description="Helical" evidence="8">
    <location>
        <begin position="290"/>
        <end position="312"/>
    </location>
</feature>
<dbReference type="Pfam" id="PF00990">
    <property type="entry name" value="GGDEF"/>
    <property type="match status" value="1"/>
</dbReference>
<dbReference type="Proteomes" id="UP000199053">
    <property type="component" value="Unassembled WGS sequence"/>
</dbReference>
<accession>A0A1G9FJ73</accession>
<dbReference type="AlphaFoldDB" id="A0A1G9FJ73"/>
<dbReference type="PROSITE" id="PS50887">
    <property type="entry name" value="GGDEF"/>
    <property type="match status" value="1"/>
</dbReference>
<dbReference type="Pfam" id="PF02743">
    <property type="entry name" value="dCache_1"/>
    <property type="match status" value="1"/>
</dbReference>
<evidence type="ECO:0000256" key="4">
    <source>
        <dbReference type="ARBA" id="ARBA00022692"/>
    </source>
</evidence>
<proteinExistence type="predicted"/>
<reference evidence="11" key="1">
    <citation type="submission" date="2016-10" db="EMBL/GenBank/DDBJ databases">
        <authorList>
            <person name="Varghese N."/>
            <person name="Submissions S."/>
        </authorList>
    </citation>
    <scope>NUCLEOTIDE SEQUENCE [LARGE SCALE GENOMIC DNA]</scope>
    <source>
        <strain evidence="11">DSM 16995</strain>
    </source>
</reference>
<keyword evidence="6 8" id="KW-0472">Membrane</keyword>
<dbReference type="GO" id="GO:0005886">
    <property type="term" value="C:plasma membrane"/>
    <property type="evidence" value="ECO:0007669"/>
    <property type="project" value="UniProtKB-SubCell"/>
</dbReference>
<dbReference type="EC" id="2.7.7.65" evidence="2"/>
<dbReference type="Gene3D" id="3.30.70.270">
    <property type="match status" value="1"/>
</dbReference>
<keyword evidence="4 8" id="KW-0812">Transmembrane</keyword>
<gene>
    <name evidence="10" type="ORF">SAMN05660337_1557</name>
</gene>
<dbReference type="CDD" id="cd18773">
    <property type="entry name" value="PDC1_HK_sensor"/>
    <property type="match status" value="1"/>
</dbReference>
<dbReference type="InterPro" id="IPR029787">
    <property type="entry name" value="Nucleotide_cyclase"/>
</dbReference>
<dbReference type="GO" id="GO:0052621">
    <property type="term" value="F:diguanylate cyclase activity"/>
    <property type="evidence" value="ECO:0007669"/>
    <property type="project" value="UniProtKB-EC"/>
</dbReference>
<evidence type="ECO:0000259" key="9">
    <source>
        <dbReference type="PROSITE" id="PS50887"/>
    </source>
</evidence>
<organism evidence="10 11">
    <name type="scientific">Maridesulfovibrio ferrireducens</name>
    <dbReference type="NCBI Taxonomy" id="246191"/>
    <lineage>
        <taxon>Bacteria</taxon>
        <taxon>Pseudomonadati</taxon>
        <taxon>Thermodesulfobacteriota</taxon>
        <taxon>Desulfovibrionia</taxon>
        <taxon>Desulfovibrionales</taxon>
        <taxon>Desulfovibrionaceae</taxon>
        <taxon>Maridesulfovibrio</taxon>
    </lineage>
</organism>
<feature type="domain" description="GGDEF" evidence="9">
    <location>
        <begin position="353"/>
        <end position="487"/>
    </location>
</feature>
<sequence length="487" mass="54794">MNVSVRLKLIIALTTILVVAFISVSFFNYNVSRNSARDEILNSALPLTRDNIYSEMQSGLMRPLFVSSLMANDIFLKDWVRDGETDVVKIMRYLDEIRTKYGFFTSFFVSAKTGDYFYYDGVLKTISPKDRHDVWYYDFVKSGLEYEFDVDTNQAVDDILTVFINHRVEDREGNLLGVAGVGLKMDQVACLLKTFTQKYSKNIFLVDPQGVVQVHADKQLVESLNIKDIQGLKNIADEVLNMNRNSSAMFKYIQDDEPVHLTARFIPEFDWFLIVEQKESAAMRAARDNFIRTLGIGALATLLIIIISILTINHFQGRLENQANTDELTGVANRRSFEKRFDGAMSLYLKTGSPFSVVLLDLDRFKEVNDTCGHNEGDRLLKEISGVINSSIRESDLCARWGGDEFIVLVSGDSSQAVFIAERIRSSVEQASVCKDIISIESAVMNVTVSCGVAQYLSGDTLDSLTLRADKAMYESKELGKNKVVVG</sequence>
<feature type="transmembrane region" description="Helical" evidence="8">
    <location>
        <begin position="6"/>
        <end position="27"/>
    </location>
</feature>
<name>A0A1G9FJ73_9BACT</name>
<dbReference type="InterPro" id="IPR033479">
    <property type="entry name" value="dCache_1"/>
</dbReference>
<dbReference type="STRING" id="246191.SAMN05660337_1557"/>
<evidence type="ECO:0000256" key="2">
    <source>
        <dbReference type="ARBA" id="ARBA00012528"/>
    </source>
</evidence>
<dbReference type="InterPro" id="IPR000160">
    <property type="entry name" value="GGDEF_dom"/>
</dbReference>
<keyword evidence="5 8" id="KW-1133">Transmembrane helix</keyword>
<evidence type="ECO:0000256" key="5">
    <source>
        <dbReference type="ARBA" id="ARBA00022989"/>
    </source>
</evidence>
<dbReference type="FunFam" id="3.30.70.270:FF:000001">
    <property type="entry name" value="Diguanylate cyclase domain protein"/>
    <property type="match status" value="1"/>
</dbReference>
<evidence type="ECO:0000256" key="6">
    <source>
        <dbReference type="ARBA" id="ARBA00023136"/>
    </source>
</evidence>
<evidence type="ECO:0000256" key="7">
    <source>
        <dbReference type="ARBA" id="ARBA00034247"/>
    </source>
</evidence>
<dbReference type="InterPro" id="IPR050469">
    <property type="entry name" value="Diguanylate_Cyclase"/>
</dbReference>
<evidence type="ECO:0000256" key="3">
    <source>
        <dbReference type="ARBA" id="ARBA00022475"/>
    </source>
</evidence>
<keyword evidence="3" id="KW-1003">Cell membrane</keyword>